<gene>
    <name evidence="3" type="ORF">IscW_ISCW013159</name>
</gene>
<dbReference type="GO" id="GO:0046872">
    <property type="term" value="F:metal ion binding"/>
    <property type="evidence" value="ECO:0007669"/>
    <property type="project" value="UniProtKB-KW"/>
</dbReference>
<dbReference type="Gene3D" id="1.10.640.10">
    <property type="entry name" value="Haem peroxidase domain superfamily, animal type"/>
    <property type="match status" value="2"/>
</dbReference>
<dbReference type="GO" id="GO:0020037">
    <property type="term" value="F:heme binding"/>
    <property type="evidence" value="ECO:0007669"/>
    <property type="project" value="InterPro"/>
</dbReference>
<dbReference type="HOGENOM" id="CLU_732132_0_0_1"/>
<evidence type="ECO:0000256" key="2">
    <source>
        <dbReference type="PIRSR" id="PIRSR619791-2"/>
    </source>
</evidence>
<keyword evidence="5" id="KW-1185">Reference proteome</keyword>
<dbReference type="VEuPathDB" id="VectorBase:ISCI013159"/>
<accession>B7QGB0</accession>
<sequence>MALLAHSALRLQAVEVGLGVSCVDVKDTALGRICPPDLARSDHVCPRKALHLRSADGNCNNFERPSSGTAFSSFVRLLPASQSLTLDLNDPHPRATLMLMQWGQFLDHDLSLATLSVSQSGFPPKCCRPLMSFEDVHPACLAIGVSWRDKFYKKFDTTCMEFSRSAPAAKPGCRLGPRDHINQITSFIDASTVYGSTPEETQMLRSFQKGMLRSSEVKGFKPLLPPGTDAEILECQERGRNSKCFLAGNCLLNTNRTFTLRWGFGRDCPPTKYCFLYCFSFCNADGPRSQESRRIVGAEVQHISFGEFLPAVLGESVAQIFGLKLASSGYYRGYDPAESSDISNVFAAAAFRFGHSMVPRSFHRYDKNHRLLLNVEGV</sequence>
<dbReference type="GO" id="GO:0006979">
    <property type="term" value="P:response to oxidative stress"/>
    <property type="evidence" value="ECO:0007669"/>
    <property type="project" value="InterPro"/>
</dbReference>
<keyword evidence="1 3" id="KW-0575">Peroxidase</keyword>
<feature type="binding site" description="axial binding residue" evidence="2">
    <location>
        <position position="355"/>
    </location>
    <ligand>
        <name>heme b</name>
        <dbReference type="ChEBI" id="CHEBI:60344"/>
    </ligand>
    <ligandPart>
        <name>Fe</name>
        <dbReference type="ChEBI" id="CHEBI:18248"/>
    </ligandPart>
</feature>
<keyword evidence="2" id="KW-0479">Metal-binding</keyword>
<dbReference type="PANTHER" id="PTHR11475">
    <property type="entry name" value="OXIDASE/PEROXIDASE"/>
    <property type="match status" value="1"/>
</dbReference>
<keyword evidence="2" id="KW-0408">Iron</keyword>
<dbReference type="GO" id="GO:0140825">
    <property type="term" value="F:lactoperoxidase activity"/>
    <property type="evidence" value="ECO:0007669"/>
    <property type="project" value="UniProtKB-EC"/>
</dbReference>
<dbReference type="EMBL" id="DS930134">
    <property type="protein sequence ID" value="EEC17882.1"/>
    <property type="molecule type" value="Genomic_DNA"/>
</dbReference>
<dbReference type="EMBL" id="ABJB010121075">
    <property type="status" value="NOT_ANNOTATED_CDS"/>
    <property type="molecule type" value="Genomic_DNA"/>
</dbReference>
<dbReference type="STRING" id="6945.B7QGB0"/>
<evidence type="ECO:0000256" key="1">
    <source>
        <dbReference type="ARBA" id="ARBA00022559"/>
    </source>
</evidence>
<dbReference type="PRINTS" id="PR00457">
    <property type="entry name" value="ANPEROXIDASE"/>
</dbReference>
<dbReference type="GO" id="GO:0005615">
    <property type="term" value="C:extracellular space"/>
    <property type="evidence" value="ECO:0000318"/>
    <property type="project" value="GO_Central"/>
</dbReference>
<name>B7QGB0_IXOSC</name>
<proteinExistence type="predicted"/>
<dbReference type="VEuPathDB" id="VectorBase:ISCP_023173"/>
<dbReference type="EnsemblMetazoa" id="ISCW013159-RA">
    <property type="protein sequence ID" value="ISCW013159-PA"/>
    <property type="gene ID" value="ISCW013159"/>
</dbReference>
<dbReference type="EMBL" id="ABJB010993731">
    <property type="status" value="NOT_ANNOTATED_CDS"/>
    <property type="molecule type" value="Genomic_DNA"/>
</dbReference>
<dbReference type="Proteomes" id="UP000001555">
    <property type="component" value="Unassembled WGS sequence"/>
</dbReference>
<dbReference type="SUPFAM" id="SSF48113">
    <property type="entry name" value="Heme-dependent peroxidases"/>
    <property type="match status" value="1"/>
</dbReference>
<dbReference type="PROSITE" id="PS50292">
    <property type="entry name" value="PEROXIDASE_3"/>
    <property type="match status" value="1"/>
</dbReference>
<organism>
    <name type="scientific">Ixodes scapularis</name>
    <name type="common">Black-legged tick</name>
    <name type="synonym">Deer tick</name>
    <dbReference type="NCBI Taxonomy" id="6945"/>
    <lineage>
        <taxon>Eukaryota</taxon>
        <taxon>Metazoa</taxon>
        <taxon>Ecdysozoa</taxon>
        <taxon>Arthropoda</taxon>
        <taxon>Chelicerata</taxon>
        <taxon>Arachnida</taxon>
        <taxon>Acari</taxon>
        <taxon>Parasitiformes</taxon>
        <taxon>Ixodida</taxon>
        <taxon>Ixodoidea</taxon>
        <taxon>Ixodidae</taxon>
        <taxon>Ixodinae</taxon>
        <taxon>Ixodes</taxon>
    </lineage>
</organism>
<dbReference type="AlphaFoldDB" id="B7QGB0"/>
<dbReference type="OrthoDB" id="823504at2759"/>
<dbReference type="InterPro" id="IPR037120">
    <property type="entry name" value="Haem_peroxidase_sf_animal"/>
</dbReference>
<protein>
    <submittedName>
        <fullName evidence="3 4">Peroxidase, putative</fullName>
        <ecNumber evidence="3">1.11.1.7</ecNumber>
    </submittedName>
</protein>
<dbReference type="EMBL" id="ABJB010807898">
    <property type="status" value="NOT_ANNOTATED_CDS"/>
    <property type="molecule type" value="Genomic_DNA"/>
</dbReference>
<evidence type="ECO:0000313" key="5">
    <source>
        <dbReference type="Proteomes" id="UP000001555"/>
    </source>
</evidence>
<dbReference type="InterPro" id="IPR019791">
    <property type="entry name" value="Haem_peroxidase_animal"/>
</dbReference>
<reference evidence="4" key="2">
    <citation type="submission" date="2020-05" db="UniProtKB">
        <authorList>
            <consortium name="EnsemblMetazoa"/>
        </authorList>
    </citation>
    <scope>IDENTIFICATION</scope>
    <source>
        <strain evidence="4">wikel</strain>
    </source>
</reference>
<keyword evidence="2" id="KW-0349">Heme</keyword>
<dbReference type="PANTHER" id="PTHR11475:SF58">
    <property type="entry name" value="PEROXIDASIN"/>
    <property type="match status" value="1"/>
</dbReference>
<dbReference type="InParanoid" id="B7QGB0"/>
<dbReference type="EC" id="1.11.1.7" evidence="3"/>
<dbReference type="VEuPathDB" id="VectorBase:ISCW013159"/>
<evidence type="ECO:0000313" key="4">
    <source>
        <dbReference type="EnsemblMetazoa" id="ISCW013159-PA"/>
    </source>
</evidence>
<dbReference type="PaxDb" id="6945-B7QGB0"/>
<evidence type="ECO:0000313" key="3">
    <source>
        <dbReference type="EMBL" id="EEC17882.1"/>
    </source>
</evidence>
<dbReference type="EMBL" id="ABJB011062694">
    <property type="status" value="NOT_ANNOTATED_CDS"/>
    <property type="molecule type" value="Genomic_DNA"/>
</dbReference>
<dbReference type="Pfam" id="PF03098">
    <property type="entry name" value="An_peroxidase"/>
    <property type="match status" value="2"/>
</dbReference>
<reference evidence="3 5" key="1">
    <citation type="submission" date="2008-03" db="EMBL/GenBank/DDBJ databases">
        <title>Annotation of Ixodes scapularis.</title>
        <authorList>
            <consortium name="Ixodes scapularis Genome Project Consortium"/>
            <person name="Caler E."/>
            <person name="Hannick L.I."/>
            <person name="Bidwell S."/>
            <person name="Joardar V."/>
            <person name="Thiagarajan M."/>
            <person name="Amedeo P."/>
            <person name="Galinsky K.J."/>
            <person name="Schobel S."/>
            <person name="Inman J."/>
            <person name="Hostetler J."/>
            <person name="Miller J."/>
            <person name="Hammond M."/>
            <person name="Megy K."/>
            <person name="Lawson D."/>
            <person name="Kodira C."/>
            <person name="Sutton G."/>
            <person name="Meyer J."/>
            <person name="Hill C.A."/>
            <person name="Birren B."/>
            <person name="Nene V."/>
            <person name="Collins F."/>
            <person name="Alarcon-Chaidez F."/>
            <person name="Wikel S."/>
            <person name="Strausberg R."/>
        </authorList>
    </citation>
    <scope>NUCLEOTIDE SEQUENCE [LARGE SCALE GENOMIC DNA]</scope>
    <source>
        <strain evidence="5">Wikel</strain>
        <strain evidence="3">Wikel colony</strain>
    </source>
</reference>
<dbReference type="InterPro" id="IPR010255">
    <property type="entry name" value="Haem_peroxidase_sf"/>
</dbReference>
<dbReference type="GO" id="GO:0004601">
    <property type="term" value="F:peroxidase activity"/>
    <property type="evidence" value="ECO:0000318"/>
    <property type="project" value="GO_Central"/>
</dbReference>
<keyword evidence="3" id="KW-0560">Oxidoreductase</keyword>